<feature type="transmembrane region" description="Helical" evidence="2">
    <location>
        <begin position="300"/>
        <end position="318"/>
    </location>
</feature>
<evidence type="ECO:0000256" key="1">
    <source>
        <dbReference type="SAM" id="MobiDB-lite"/>
    </source>
</evidence>
<feature type="transmembrane region" description="Helical" evidence="2">
    <location>
        <begin position="46"/>
        <end position="67"/>
    </location>
</feature>
<reference evidence="4 5" key="1">
    <citation type="submission" date="2019-03" db="EMBL/GenBank/DDBJ databases">
        <title>Genomics of glacier-inhabiting Cryobacterium strains.</title>
        <authorList>
            <person name="Liu Q."/>
            <person name="Xin Y.-H."/>
        </authorList>
    </citation>
    <scope>NUCLEOTIDE SEQUENCE [LARGE SCALE GENOMIC DNA]</scope>
    <source>
        <strain evidence="4 5">Hh14</strain>
    </source>
</reference>
<organism evidence="4 5">
    <name type="scientific">Cryobacterium frigoriphilum</name>
    <dbReference type="NCBI Taxonomy" id="1259150"/>
    <lineage>
        <taxon>Bacteria</taxon>
        <taxon>Bacillati</taxon>
        <taxon>Actinomycetota</taxon>
        <taxon>Actinomycetes</taxon>
        <taxon>Micrococcales</taxon>
        <taxon>Microbacteriaceae</taxon>
        <taxon>Cryobacterium</taxon>
    </lineage>
</organism>
<gene>
    <name evidence="4" type="ORF">E3T55_13285</name>
</gene>
<sequence length="459" mass="46805">MTVTRDPRDASRAAQTTDRPGTAVDEAPVNAPATTPTLRAAGRRSLFWILAIVGGLLVAVLATVLAAGAGEGGRPLAAESAAPAGGMALAEVLRQQGVTVTVTDTLRQTQAAASADPDATLFSTDPDGYLTAEQYQDLADIAPNTVVVDPDFLALQALAPGVGFGGESDRDELTAQCSLPAARAAETLAPGGRTLGTGGVESGDDAGDRPGATDVVGCFPSGDDRFSVVQLTSGSAEAPTALTLVADATLFSNEKIATYGNAALALNLLGATDGVIWYLPTLADVAVTGPPSLGELTPGWVTPVLVLFVIATIAAALWRGRRFGALVPENLPVTVKGSETMEGRARLYARSNARLRALDTLRVAAVGRLARQVGLPRSATLEDVLQSVAAATQRPADQVRSVLVGANPATDGELVALTDRLRELERATIRATTPGGAAGNAAGPTSIPPLPASTGRMEP</sequence>
<proteinExistence type="predicted"/>
<evidence type="ECO:0000313" key="4">
    <source>
        <dbReference type="EMBL" id="TFD49001.1"/>
    </source>
</evidence>
<dbReference type="EMBL" id="SOHE01000053">
    <property type="protein sequence ID" value="TFD49001.1"/>
    <property type="molecule type" value="Genomic_DNA"/>
</dbReference>
<feature type="region of interest" description="Disordered" evidence="1">
    <location>
        <begin position="188"/>
        <end position="211"/>
    </location>
</feature>
<dbReference type="Pfam" id="PF14258">
    <property type="entry name" value="DUF4350"/>
    <property type="match status" value="1"/>
</dbReference>
<keyword evidence="2" id="KW-1133">Transmembrane helix</keyword>
<dbReference type="Proteomes" id="UP000297447">
    <property type="component" value="Unassembled WGS sequence"/>
</dbReference>
<evidence type="ECO:0000259" key="3">
    <source>
        <dbReference type="Pfam" id="PF14258"/>
    </source>
</evidence>
<dbReference type="InterPro" id="IPR025646">
    <property type="entry name" value="DUF4350"/>
</dbReference>
<dbReference type="RefSeq" id="WP_134520025.1">
    <property type="nucleotide sequence ID" value="NZ_SOHE01000053.1"/>
</dbReference>
<comment type="caution">
    <text evidence="4">The sequence shown here is derived from an EMBL/GenBank/DDBJ whole genome shotgun (WGS) entry which is preliminary data.</text>
</comment>
<keyword evidence="2" id="KW-0812">Transmembrane</keyword>
<feature type="compositionally biased region" description="Basic and acidic residues" evidence="1">
    <location>
        <begin position="1"/>
        <end position="11"/>
    </location>
</feature>
<dbReference type="OrthoDB" id="5241668at2"/>
<feature type="region of interest" description="Disordered" evidence="1">
    <location>
        <begin position="430"/>
        <end position="459"/>
    </location>
</feature>
<name>A0A4R8ZYQ1_9MICO</name>
<evidence type="ECO:0000313" key="5">
    <source>
        <dbReference type="Proteomes" id="UP000297447"/>
    </source>
</evidence>
<feature type="domain" description="DUF4350" evidence="3">
    <location>
        <begin position="79"/>
        <end position="269"/>
    </location>
</feature>
<keyword evidence="2" id="KW-0472">Membrane</keyword>
<feature type="region of interest" description="Disordered" evidence="1">
    <location>
        <begin position="1"/>
        <end position="31"/>
    </location>
</feature>
<keyword evidence="5" id="KW-1185">Reference proteome</keyword>
<accession>A0A4R8ZYQ1</accession>
<feature type="compositionally biased region" description="Low complexity" evidence="1">
    <location>
        <begin position="431"/>
        <end position="445"/>
    </location>
</feature>
<protein>
    <submittedName>
        <fullName evidence="4">DUF4350 domain-containing protein</fullName>
    </submittedName>
</protein>
<evidence type="ECO:0000256" key="2">
    <source>
        <dbReference type="SAM" id="Phobius"/>
    </source>
</evidence>
<dbReference type="AlphaFoldDB" id="A0A4R8ZYQ1"/>